<dbReference type="RefSeq" id="WP_277834779.1">
    <property type="nucleotide sequence ID" value="NZ_JARQZE010000016.1"/>
</dbReference>
<proteinExistence type="predicted"/>
<evidence type="ECO:0000256" key="1">
    <source>
        <dbReference type="SAM" id="MobiDB-lite"/>
    </source>
</evidence>
<name>A0ABW3WCE5_9RHOO</name>
<keyword evidence="4" id="KW-1185">Reference proteome</keyword>
<feature type="domain" description="SPOR" evidence="2">
    <location>
        <begin position="155"/>
        <end position="237"/>
    </location>
</feature>
<sequence length="268" mass="28448">MTVLRFLIILLLMLNILALAAIQGWLGTPAPSGEPERIANQLNPEHIRLSSETATGAPVAAEPAEQTTAASPSADTNGLLTSEATPSPPDPAREAEPPTLAATAPMPPAAAEPPPAEAASPPTVCQAWGGLSADEAERLSARLRRIGVTATRSRSETPDSWWVRIPPQRSRAEAEARVAELRILGVTDTYIVPEPGPTQFAVSLGVFKTESRARLLLGQLRERGVRNAGIEPRMTTTHRIQASLPVAQLRNVEQAVPGVGAKRQACTR</sequence>
<dbReference type="Proteomes" id="UP001597158">
    <property type="component" value="Unassembled WGS sequence"/>
</dbReference>
<dbReference type="InterPro" id="IPR007730">
    <property type="entry name" value="SPOR-like_dom"/>
</dbReference>
<evidence type="ECO:0000259" key="2">
    <source>
        <dbReference type="PROSITE" id="PS51724"/>
    </source>
</evidence>
<dbReference type="PROSITE" id="PS51724">
    <property type="entry name" value="SPOR"/>
    <property type="match status" value="1"/>
</dbReference>
<evidence type="ECO:0000313" key="3">
    <source>
        <dbReference type="EMBL" id="MFD1263678.1"/>
    </source>
</evidence>
<protein>
    <submittedName>
        <fullName evidence="3">SPOR domain-containing protein</fullName>
    </submittedName>
</protein>
<dbReference type="Pfam" id="PF05036">
    <property type="entry name" value="SPOR"/>
    <property type="match status" value="1"/>
</dbReference>
<feature type="region of interest" description="Disordered" evidence="1">
    <location>
        <begin position="51"/>
        <end position="127"/>
    </location>
</feature>
<feature type="compositionally biased region" description="Pro residues" evidence="1">
    <location>
        <begin position="105"/>
        <end position="116"/>
    </location>
</feature>
<evidence type="ECO:0000313" key="4">
    <source>
        <dbReference type="Proteomes" id="UP001597158"/>
    </source>
</evidence>
<feature type="compositionally biased region" description="Polar residues" evidence="1">
    <location>
        <begin position="65"/>
        <end position="85"/>
    </location>
</feature>
<dbReference type="Gene3D" id="3.30.70.1070">
    <property type="entry name" value="Sporulation related repeat"/>
    <property type="match status" value="1"/>
</dbReference>
<accession>A0ABW3WCE5</accession>
<organism evidence="3 4">
    <name type="scientific">Thauera mechernichensis</name>
    <dbReference type="NCBI Taxonomy" id="82788"/>
    <lineage>
        <taxon>Bacteria</taxon>
        <taxon>Pseudomonadati</taxon>
        <taxon>Pseudomonadota</taxon>
        <taxon>Betaproteobacteria</taxon>
        <taxon>Rhodocyclales</taxon>
        <taxon>Zoogloeaceae</taxon>
        <taxon>Thauera</taxon>
    </lineage>
</organism>
<dbReference type="SUPFAM" id="SSF110997">
    <property type="entry name" value="Sporulation related repeat"/>
    <property type="match status" value="1"/>
</dbReference>
<gene>
    <name evidence="3" type="ORF">ACFQ4M_08775</name>
</gene>
<comment type="caution">
    <text evidence="3">The sequence shown here is derived from an EMBL/GenBank/DDBJ whole genome shotgun (WGS) entry which is preliminary data.</text>
</comment>
<dbReference type="EMBL" id="JBHTMC010000014">
    <property type="protein sequence ID" value="MFD1263678.1"/>
    <property type="molecule type" value="Genomic_DNA"/>
</dbReference>
<dbReference type="InterPro" id="IPR036680">
    <property type="entry name" value="SPOR-like_sf"/>
</dbReference>
<reference evidence="4" key="1">
    <citation type="journal article" date="2019" name="Int. J. Syst. Evol. Microbiol.">
        <title>The Global Catalogue of Microorganisms (GCM) 10K type strain sequencing project: providing services to taxonomists for standard genome sequencing and annotation.</title>
        <authorList>
            <consortium name="The Broad Institute Genomics Platform"/>
            <consortium name="The Broad Institute Genome Sequencing Center for Infectious Disease"/>
            <person name="Wu L."/>
            <person name="Ma J."/>
        </authorList>
    </citation>
    <scope>NUCLEOTIDE SEQUENCE [LARGE SCALE GENOMIC DNA]</scope>
    <source>
        <strain evidence="4">CCUG 48884</strain>
    </source>
</reference>